<dbReference type="AlphaFoldDB" id="A0A8S3R9S8"/>
<sequence>MFVWKIAPALAAGNVIVVKPAEQTPLTALVLLCSTERGWFPPGVVNIVPVFDSNFSDWFPPGVVNIVPVGQIIMQAAGASNVKRTTLVDTAVAAAQEAVMTNAGQCCVRQQDLCTESIYDEFVKRTIEKAATRKVGDPMRLQHSRALRLVQVFCQVDEEQFNKILGLIESGKKEGAKLNCGVLKLQKGYFINRLSSLMKIETTVKESTEETVYCCFEETINDCLIYSSKCYMNFYFGPVQQIFKFKDMDEVLERANNTCYGLGAAVFTNDINKAMMFSQGVQAGSVWINCYNVVSAQAPFGGFKMSGLGREL</sequence>
<dbReference type="OrthoDB" id="310895at2759"/>
<feature type="domain" description="Aldehyde dehydrogenase" evidence="1">
    <location>
        <begin position="227"/>
        <end position="311"/>
    </location>
</feature>
<dbReference type="InterPro" id="IPR015590">
    <property type="entry name" value="Aldehyde_DH_dom"/>
</dbReference>
<evidence type="ECO:0000313" key="2">
    <source>
        <dbReference type="EMBL" id="CAG2204954.1"/>
    </source>
</evidence>
<comment type="caution">
    <text evidence="2">The sequence shown here is derived from an EMBL/GenBank/DDBJ whole genome shotgun (WGS) entry which is preliminary data.</text>
</comment>
<dbReference type="GO" id="GO:0001758">
    <property type="term" value="F:retinal dehydrogenase (NAD+) activity"/>
    <property type="evidence" value="ECO:0007669"/>
    <property type="project" value="UniProtKB-EC"/>
</dbReference>
<gene>
    <name evidence="2" type="ORF">MEDL_19373</name>
</gene>
<dbReference type="InterPro" id="IPR016162">
    <property type="entry name" value="Ald_DH_N"/>
</dbReference>
<feature type="domain" description="Aldehyde dehydrogenase" evidence="1">
    <location>
        <begin position="1"/>
        <end position="191"/>
    </location>
</feature>
<reference evidence="2" key="1">
    <citation type="submission" date="2021-03" db="EMBL/GenBank/DDBJ databases">
        <authorList>
            <person name="Bekaert M."/>
        </authorList>
    </citation>
    <scope>NUCLEOTIDE SEQUENCE</scope>
</reference>
<dbReference type="Gene3D" id="3.40.309.10">
    <property type="entry name" value="Aldehyde Dehydrogenase, Chain A, domain 2"/>
    <property type="match status" value="1"/>
</dbReference>
<evidence type="ECO:0000313" key="3">
    <source>
        <dbReference type="Proteomes" id="UP000683360"/>
    </source>
</evidence>
<protein>
    <submittedName>
        <fullName evidence="2">ALDH1A</fullName>
        <ecNumber evidence="2">1.2.1.36</ecNumber>
    </submittedName>
</protein>
<dbReference type="EC" id="1.2.1.36" evidence="2"/>
<dbReference type="SUPFAM" id="SSF53720">
    <property type="entry name" value="ALDH-like"/>
    <property type="match status" value="1"/>
</dbReference>
<dbReference type="Pfam" id="PF00171">
    <property type="entry name" value="Aldedh"/>
    <property type="match status" value="2"/>
</dbReference>
<name>A0A8S3R9S8_MYTED</name>
<keyword evidence="2" id="KW-0560">Oxidoreductase</keyword>
<dbReference type="InterPro" id="IPR016163">
    <property type="entry name" value="Ald_DH_C"/>
</dbReference>
<dbReference type="InterPro" id="IPR016161">
    <property type="entry name" value="Ald_DH/histidinol_DH"/>
</dbReference>
<dbReference type="Gene3D" id="3.40.605.10">
    <property type="entry name" value="Aldehyde Dehydrogenase, Chain A, domain 1"/>
    <property type="match status" value="2"/>
</dbReference>
<evidence type="ECO:0000259" key="1">
    <source>
        <dbReference type="Pfam" id="PF00171"/>
    </source>
</evidence>
<organism evidence="2 3">
    <name type="scientific">Mytilus edulis</name>
    <name type="common">Blue mussel</name>
    <dbReference type="NCBI Taxonomy" id="6550"/>
    <lineage>
        <taxon>Eukaryota</taxon>
        <taxon>Metazoa</taxon>
        <taxon>Spiralia</taxon>
        <taxon>Lophotrochozoa</taxon>
        <taxon>Mollusca</taxon>
        <taxon>Bivalvia</taxon>
        <taxon>Autobranchia</taxon>
        <taxon>Pteriomorphia</taxon>
        <taxon>Mytilida</taxon>
        <taxon>Mytiloidea</taxon>
        <taxon>Mytilidae</taxon>
        <taxon>Mytilinae</taxon>
        <taxon>Mytilus</taxon>
    </lineage>
</organism>
<accession>A0A8S3R9S8</accession>
<dbReference type="Proteomes" id="UP000683360">
    <property type="component" value="Unassembled WGS sequence"/>
</dbReference>
<dbReference type="PANTHER" id="PTHR11699">
    <property type="entry name" value="ALDEHYDE DEHYDROGENASE-RELATED"/>
    <property type="match status" value="1"/>
</dbReference>
<proteinExistence type="predicted"/>
<keyword evidence="3" id="KW-1185">Reference proteome</keyword>
<dbReference type="EMBL" id="CAJPWZ010000994">
    <property type="protein sequence ID" value="CAG2204954.1"/>
    <property type="molecule type" value="Genomic_DNA"/>
</dbReference>